<keyword evidence="3 5" id="KW-1133">Transmembrane helix</keyword>
<keyword evidence="4 5" id="KW-0472">Membrane</keyword>
<gene>
    <name evidence="7" type="ORF">ACERK3_18465</name>
</gene>
<feature type="transmembrane region" description="Helical" evidence="5">
    <location>
        <begin position="73"/>
        <end position="92"/>
    </location>
</feature>
<keyword evidence="8" id="KW-1185">Reference proteome</keyword>
<dbReference type="RefSeq" id="WP_425347183.1">
    <property type="nucleotide sequence ID" value="NZ_JBGUBD010000018.1"/>
</dbReference>
<reference evidence="7 8" key="1">
    <citation type="submission" date="2024-08" db="EMBL/GenBank/DDBJ databases">
        <title>Whole-genome sequencing of halo(alkali)philic microorganisms from hypersaline lakes.</title>
        <authorList>
            <person name="Sorokin D.Y."/>
            <person name="Merkel A.Y."/>
            <person name="Messina E."/>
            <person name="Yakimov M."/>
        </authorList>
    </citation>
    <scope>NUCLEOTIDE SEQUENCE [LARGE SCALE GENOMIC DNA]</scope>
    <source>
        <strain evidence="7 8">AB-hyl4</strain>
    </source>
</reference>
<name>A0ABV4U9N2_9BACT</name>
<feature type="domain" description="SLC26A/SulP transporter" evidence="6">
    <location>
        <begin position="20"/>
        <end position="97"/>
    </location>
</feature>
<evidence type="ECO:0000313" key="8">
    <source>
        <dbReference type="Proteomes" id="UP001575105"/>
    </source>
</evidence>
<organism evidence="7 8">
    <name type="scientific">Natronomicrosphaera hydrolytica</name>
    <dbReference type="NCBI Taxonomy" id="3242702"/>
    <lineage>
        <taxon>Bacteria</taxon>
        <taxon>Pseudomonadati</taxon>
        <taxon>Planctomycetota</taxon>
        <taxon>Phycisphaerae</taxon>
        <taxon>Phycisphaerales</taxon>
        <taxon>Phycisphaeraceae</taxon>
        <taxon>Natronomicrosphaera</taxon>
    </lineage>
</organism>
<keyword evidence="2 5" id="KW-0812">Transmembrane</keyword>
<evidence type="ECO:0000256" key="5">
    <source>
        <dbReference type="SAM" id="Phobius"/>
    </source>
</evidence>
<evidence type="ECO:0000259" key="6">
    <source>
        <dbReference type="Pfam" id="PF00916"/>
    </source>
</evidence>
<comment type="subcellular location">
    <subcellularLocation>
        <location evidence="1">Membrane</location>
        <topology evidence="1">Multi-pass membrane protein</topology>
    </subcellularLocation>
</comment>
<feature type="transmembrane region" description="Helical" evidence="5">
    <location>
        <begin position="50"/>
        <end position="66"/>
    </location>
</feature>
<evidence type="ECO:0000313" key="7">
    <source>
        <dbReference type="EMBL" id="MFA9480261.1"/>
    </source>
</evidence>
<accession>A0ABV4U9N2</accession>
<dbReference type="InterPro" id="IPR001902">
    <property type="entry name" value="SLC26A/SulP_fam"/>
</dbReference>
<dbReference type="PANTHER" id="PTHR11814">
    <property type="entry name" value="SULFATE TRANSPORTER"/>
    <property type="match status" value="1"/>
</dbReference>
<evidence type="ECO:0000256" key="4">
    <source>
        <dbReference type="ARBA" id="ARBA00023136"/>
    </source>
</evidence>
<dbReference type="PROSITE" id="PS01130">
    <property type="entry name" value="SLC26A"/>
    <property type="match status" value="1"/>
</dbReference>
<dbReference type="Proteomes" id="UP001575105">
    <property type="component" value="Unassembled WGS sequence"/>
</dbReference>
<sequence>MFRRWLPSVGQLERYDRHQLRADLLAGVTVGVMLIPQGMAYALIAGVPPIYSLYASLVPLVVYALLGTSRHLAVGPVALVSFLVAAAVAPLADGDPHAASDGRDVERHFRNVKRATLVQ</sequence>
<dbReference type="EMBL" id="JBGUBD010000018">
    <property type="protein sequence ID" value="MFA9480261.1"/>
    <property type="molecule type" value="Genomic_DNA"/>
</dbReference>
<proteinExistence type="predicted"/>
<feature type="transmembrane region" description="Helical" evidence="5">
    <location>
        <begin position="24"/>
        <end position="44"/>
    </location>
</feature>
<evidence type="ECO:0000256" key="1">
    <source>
        <dbReference type="ARBA" id="ARBA00004141"/>
    </source>
</evidence>
<dbReference type="InterPro" id="IPR018045">
    <property type="entry name" value="S04_transporter_CS"/>
</dbReference>
<protein>
    <submittedName>
        <fullName evidence="7">SulP family inorganic anion transporter</fullName>
    </submittedName>
</protein>
<comment type="caution">
    <text evidence="7">The sequence shown here is derived from an EMBL/GenBank/DDBJ whole genome shotgun (WGS) entry which is preliminary data.</text>
</comment>
<dbReference type="InterPro" id="IPR011547">
    <property type="entry name" value="SLC26A/SulP_dom"/>
</dbReference>
<evidence type="ECO:0000256" key="3">
    <source>
        <dbReference type="ARBA" id="ARBA00022989"/>
    </source>
</evidence>
<evidence type="ECO:0000256" key="2">
    <source>
        <dbReference type="ARBA" id="ARBA00022692"/>
    </source>
</evidence>
<dbReference type="Pfam" id="PF00916">
    <property type="entry name" value="Sulfate_transp"/>
    <property type="match status" value="1"/>
</dbReference>